<dbReference type="STRING" id="289003.SAMN05216190_10549"/>
<organism evidence="1 2">
    <name type="scientific">Pseudomonas borbori</name>
    <dbReference type="NCBI Taxonomy" id="289003"/>
    <lineage>
        <taxon>Bacteria</taxon>
        <taxon>Pseudomonadati</taxon>
        <taxon>Pseudomonadota</taxon>
        <taxon>Gammaproteobacteria</taxon>
        <taxon>Pseudomonadales</taxon>
        <taxon>Pseudomonadaceae</taxon>
        <taxon>Pseudomonas</taxon>
    </lineage>
</organism>
<dbReference type="EMBL" id="FOWX01000005">
    <property type="protein sequence ID" value="SFP11280.1"/>
    <property type="molecule type" value="Genomic_DNA"/>
</dbReference>
<evidence type="ECO:0000313" key="1">
    <source>
        <dbReference type="EMBL" id="SFP11280.1"/>
    </source>
</evidence>
<proteinExistence type="predicted"/>
<keyword evidence="2" id="KW-1185">Reference proteome</keyword>
<gene>
    <name evidence="1" type="ORF">SAMN05216190_10549</name>
</gene>
<name>A0A1I5MP32_9PSED</name>
<dbReference type="RefSeq" id="WP_090498446.1">
    <property type="nucleotide sequence ID" value="NZ_FOWX01000005.1"/>
</dbReference>
<protein>
    <recommendedName>
        <fullName evidence="3">Lipoprotein</fullName>
    </recommendedName>
</protein>
<sequence length="190" mass="21621">MTRLWREAVVVVTLVWLSGCGSLLPSERAEVQSPFIDYLDAEMRYSQAVNGMTSRSELFSLGFDPLTQGNGKMLSFIDVRLMFVQPNIPINYLPDGLVRCLEAKDRCVGYAFEFTKTDTQRVGSFWADVFNFRKQRAIQGWSFRAVFVLVDDVLVHKVSNGEPNIRHFEVKRNPLGPLQGAGEYFSDQLK</sequence>
<evidence type="ECO:0008006" key="3">
    <source>
        <dbReference type="Google" id="ProtNLM"/>
    </source>
</evidence>
<reference evidence="2" key="1">
    <citation type="submission" date="2016-10" db="EMBL/GenBank/DDBJ databases">
        <authorList>
            <person name="Varghese N."/>
            <person name="Submissions S."/>
        </authorList>
    </citation>
    <scope>NUCLEOTIDE SEQUENCE [LARGE SCALE GENOMIC DNA]</scope>
    <source>
        <strain evidence="2">DSM 17834</strain>
    </source>
</reference>
<dbReference type="AlphaFoldDB" id="A0A1I5MP32"/>
<accession>A0A1I5MP32</accession>
<dbReference type="PROSITE" id="PS51257">
    <property type="entry name" value="PROKAR_LIPOPROTEIN"/>
    <property type="match status" value="1"/>
</dbReference>
<evidence type="ECO:0000313" key="2">
    <source>
        <dbReference type="Proteomes" id="UP000198784"/>
    </source>
</evidence>
<dbReference type="Proteomes" id="UP000198784">
    <property type="component" value="Unassembled WGS sequence"/>
</dbReference>
<dbReference type="OrthoDB" id="6979445at2"/>